<evidence type="ECO:0000256" key="8">
    <source>
        <dbReference type="ARBA" id="ARBA00023002"/>
    </source>
</evidence>
<evidence type="ECO:0000256" key="11">
    <source>
        <dbReference type="SAM" id="Phobius"/>
    </source>
</evidence>
<dbReference type="GO" id="GO:0030058">
    <property type="term" value="F:aliphatic amine dehydrogenase activity"/>
    <property type="evidence" value="ECO:0007669"/>
    <property type="project" value="InterPro"/>
</dbReference>
<organism evidence="13">
    <name type="scientific">marine sediment metagenome</name>
    <dbReference type="NCBI Taxonomy" id="412755"/>
    <lineage>
        <taxon>unclassified sequences</taxon>
        <taxon>metagenomes</taxon>
        <taxon>ecological metagenomes</taxon>
    </lineage>
</organism>
<evidence type="ECO:0000259" key="12">
    <source>
        <dbReference type="Pfam" id="PF02975"/>
    </source>
</evidence>
<evidence type="ECO:0000256" key="6">
    <source>
        <dbReference type="ARBA" id="ARBA00022764"/>
    </source>
</evidence>
<dbReference type="SUPFAM" id="SSF57561">
    <property type="entry name" value="Methylamine dehydrogenase, L chain"/>
    <property type="match status" value="1"/>
</dbReference>
<keyword evidence="11" id="KW-0812">Transmembrane</keyword>
<proteinExistence type="inferred from homology"/>
<evidence type="ECO:0000256" key="3">
    <source>
        <dbReference type="ARBA" id="ARBA00022448"/>
    </source>
</evidence>
<keyword evidence="9" id="KW-1015">Disulfide bond</keyword>
<evidence type="ECO:0000256" key="1">
    <source>
        <dbReference type="ARBA" id="ARBA00004418"/>
    </source>
</evidence>
<dbReference type="AlphaFoldDB" id="A0A0F9W3M6"/>
<accession>A0A0F9W3M6</accession>
<dbReference type="Pfam" id="PF02975">
    <property type="entry name" value="Me-amine-dh_L"/>
    <property type="match status" value="1"/>
</dbReference>
<evidence type="ECO:0000256" key="2">
    <source>
        <dbReference type="ARBA" id="ARBA00010711"/>
    </source>
</evidence>
<keyword evidence="7" id="KW-0249">Electron transport</keyword>
<feature type="domain" description="Methylamine/Aralkylamine dehydrogenase light chain C-terminal" evidence="12">
    <location>
        <begin position="91"/>
        <end position="199"/>
    </location>
</feature>
<keyword evidence="11" id="KW-0472">Membrane</keyword>
<keyword evidence="4" id="KW-0824">TTQ</keyword>
<dbReference type="GO" id="GO:0042597">
    <property type="term" value="C:periplasmic space"/>
    <property type="evidence" value="ECO:0007669"/>
    <property type="project" value="UniProtKB-SubCell"/>
</dbReference>
<evidence type="ECO:0000256" key="10">
    <source>
        <dbReference type="SAM" id="MobiDB-lite"/>
    </source>
</evidence>
<keyword evidence="6" id="KW-0574">Periplasm</keyword>
<feature type="transmembrane region" description="Helical" evidence="11">
    <location>
        <begin position="35"/>
        <end position="54"/>
    </location>
</feature>
<keyword evidence="11" id="KW-1133">Transmembrane helix</keyword>
<dbReference type="PROSITE" id="PS51318">
    <property type="entry name" value="TAT"/>
    <property type="match status" value="1"/>
</dbReference>
<feature type="region of interest" description="Disordered" evidence="10">
    <location>
        <begin position="57"/>
        <end position="79"/>
    </location>
</feature>
<comment type="caution">
    <text evidence="13">The sequence shown here is derived from an EMBL/GenBank/DDBJ whole genome shotgun (WGS) entry which is preliminary data.</text>
</comment>
<keyword evidence="8" id="KW-0560">Oxidoreductase</keyword>
<dbReference type="InterPro" id="IPR013504">
    <property type="entry name" value="MADH/AADH_Ltc_C_dom"/>
</dbReference>
<evidence type="ECO:0000256" key="4">
    <source>
        <dbReference type="ARBA" id="ARBA00022709"/>
    </source>
</evidence>
<evidence type="ECO:0000256" key="7">
    <source>
        <dbReference type="ARBA" id="ARBA00022982"/>
    </source>
</evidence>
<dbReference type="PIRSF" id="PIRSF000192">
    <property type="entry name" value="Amine_dh_beta"/>
    <property type="match status" value="1"/>
</dbReference>
<gene>
    <name evidence="13" type="ORF">LCGC14_0013900</name>
</gene>
<feature type="compositionally biased region" description="Low complexity" evidence="10">
    <location>
        <begin position="57"/>
        <end position="70"/>
    </location>
</feature>
<comment type="similarity">
    <text evidence="2">Belongs to the aromatic amine dehydrogenase light chain family.</text>
</comment>
<reference evidence="13" key="1">
    <citation type="journal article" date="2015" name="Nature">
        <title>Complex archaea that bridge the gap between prokaryotes and eukaryotes.</title>
        <authorList>
            <person name="Spang A."/>
            <person name="Saw J.H."/>
            <person name="Jorgensen S.L."/>
            <person name="Zaremba-Niedzwiedzka K."/>
            <person name="Martijn J."/>
            <person name="Lind A.E."/>
            <person name="van Eijk R."/>
            <person name="Schleper C."/>
            <person name="Guy L."/>
            <person name="Ettema T.J."/>
        </authorList>
    </citation>
    <scope>NUCLEOTIDE SEQUENCE</scope>
</reference>
<sequence length="207" mass="21640">MSTRQELISQMIKDLDSVTTGAIRMLAARTSRRSFLGRFGVLMAGMGALPVLPMSRASAQPASSPSTSATPFPPPGNAGPVNGVADIQEMGDTESCDYWRYCAFSGSICSCCGGSLTTCPPGSQTATVAWVGSCHNPTDGRNYLISYNDCCGKGSCGGCGCSRSEGDRPVYFPSKSNNVLWCFGSTSHAYHCTLALVIGHGDNNALP</sequence>
<evidence type="ECO:0000313" key="13">
    <source>
        <dbReference type="EMBL" id="KKO11886.1"/>
    </source>
</evidence>
<dbReference type="EMBL" id="LAZR01000002">
    <property type="protein sequence ID" value="KKO11886.1"/>
    <property type="molecule type" value="Genomic_DNA"/>
</dbReference>
<dbReference type="GO" id="GO:0009308">
    <property type="term" value="P:amine metabolic process"/>
    <property type="evidence" value="ECO:0007669"/>
    <property type="project" value="InterPro"/>
</dbReference>
<dbReference type="InterPro" id="IPR006311">
    <property type="entry name" value="TAT_signal"/>
</dbReference>
<protein>
    <recommendedName>
        <fullName evidence="12">Methylamine/Aralkylamine dehydrogenase light chain C-terminal domain-containing protein</fullName>
    </recommendedName>
</protein>
<dbReference type="Gene3D" id="2.60.30.10">
    <property type="entry name" value="Methylamine/Aralkylamine dehydrogenase light chain"/>
    <property type="match status" value="1"/>
</dbReference>
<evidence type="ECO:0000256" key="5">
    <source>
        <dbReference type="ARBA" id="ARBA00022729"/>
    </source>
</evidence>
<dbReference type="InterPro" id="IPR016008">
    <property type="entry name" value="Amine_DH_Ltc"/>
</dbReference>
<dbReference type="InterPro" id="IPR036560">
    <property type="entry name" value="MADH/AADH_L_sf"/>
</dbReference>
<keyword evidence="3" id="KW-0813">Transport</keyword>
<comment type="subcellular location">
    <subcellularLocation>
        <location evidence="1">Periplasm</location>
    </subcellularLocation>
</comment>
<evidence type="ECO:0000256" key="9">
    <source>
        <dbReference type="ARBA" id="ARBA00023157"/>
    </source>
</evidence>
<keyword evidence="5" id="KW-0732">Signal</keyword>
<name>A0A0F9W3M6_9ZZZZ</name>